<protein>
    <recommendedName>
        <fullName evidence="2">DUF7029 domain-containing protein</fullName>
    </recommendedName>
</protein>
<accession>A0A9P7N6P1</accession>
<dbReference type="AlphaFoldDB" id="A0A9P7N6P1"/>
<dbReference type="Proteomes" id="UP000748025">
    <property type="component" value="Unassembled WGS sequence"/>
</dbReference>
<dbReference type="OrthoDB" id="160645at2759"/>
<feature type="domain" description="DUF7029" evidence="2">
    <location>
        <begin position="135"/>
        <end position="229"/>
    </location>
</feature>
<sequence>MLSVAQAVALLVGVASQIQAVQLPRRSFLDGTMKSIAEKAEAEVKAIGHSKSARHPPNCTADATSSNSWLTWQKKKRFMNKVQSLTLFPNVHWSFDTKLLANILPIDPHKGSELYYGVSDPSKSGHFAFLTYFFTLPSVNLDHTDHITVEYHDQDGITAKFKNQAAFDHAVKSWSTREGLILIAHVPGCGGFTRGERCYFNVTDLQFKPHELSAVARGSSKHPDEITTSGETQWGWWDAHQSDKASAMTRRSPSSSEDATGRVAISPDMLTQRLDCVAPPDAGHGLPTACLDASFDQNLDNKLGHGTLSGESTQYLEELMSGTFGGFKLADDSTRSSSSSMASSRKRANRSLSSLAERSLWPGVDKFFKRAIHAIFDATHNIQSIGGSITREITFKLPDALAPDSPAWNLLDGVVQAQSPWGSALLLRTLHPSNGSNPVDLSDHLSVYCVDCSVSGHARVAGRAKWTPRGGLQEGHIELITDLQMVLKLGLEGTANVEKEFSIDFLSFGLPAISYGVVNVGPYFTLGARVGLSAESKGNLLAGAEMGLQGARVVMDLAGSKAVDKSGWGTPYVKPVLEATGNVDVSAELGLPFGLKCGIKISSWEEAVGVVEEPSIKGAIHGSASGALNFNGTGFANVTGGLDEECSGLTSELSWRNRLWAGDIQPESDPVLDTEDQVLFSKCFE</sequence>
<evidence type="ECO:0000259" key="2">
    <source>
        <dbReference type="Pfam" id="PF22974"/>
    </source>
</evidence>
<feature type="chain" id="PRO_5040233324" description="DUF7029 domain-containing protein" evidence="1">
    <location>
        <begin position="21"/>
        <end position="685"/>
    </location>
</feature>
<reference evidence="3" key="1">
    <citation type="journal article" date="2020" name="bioRxiv">
        <title>Whole genome comparisons of ergot fungi reveals the divergence and evolution of species within the genus Claviceps are the result of varying mechanisms driving genome evolution and host range expansion.</title>
        <authorList>
            <person name="Wyka S.A."/>
            <person name="Mondo S.J."/>
            <person name="Liu M."/>
            <person name="Dettman J."/>
            <person name="Nalam V."/>
            <person name="Broders K.D."/>
        </authorList>
    </citation>
    <scope>NUCLEOTIDE SEQUENCE</scope>
    <source>
        <strain evidence="3">CCC 602</strain>
    </source>
</reference>
<comment type="caution">
    <text evidence="3">The sequence shown here is derived from an EMBL/GenBank/DDBJ whole genome shotgun (WGS) entry which is preliminary data.</text>
</comment>
<proteinExistence type="predicted"/>
<gene>
    <name evidence="3" type="ORF">E4U43_003848</name>
</gene>
<organism evidence="3 4">
    <name type="scientific">Claviceps pusilla</name>
    <dbReference type="NCBI Taxonomy" id="123648"/>
    <lineage>
        <taxon>Eukaryota</taxon>
        <taxon>Fungi</taxon>
        <taxon>Dikarya</taxon>
        <taxon>Ascomycota</taxon>
        <taxon>Pezizomycotina</taxon>
        <taxon>Sordariomycetes</taxon>
        <taxon>Hypocreomycetidae</taxon>
        <taxon>Hypocreales</taxon>
        <taxon>Clavicipitaceae</taxon>
        <taxon>Claviceps</taxon>
    </lineage>
</organism>
<dbReference type="EMBL" id="SRPW01002542">
    <property type="protein sequence ID" value="KAG5992114.1"/>
    <property type="molecule type" value="Genomic_DNA"/>
</dbReference>
<dbReference type="Pfam" id="PF22974">
    <property type="entry name" value="DUF7029"/>
    <property type="match status" value="1"/>
</dbReference>
<feature type="signal peptide" evidence="1">
    <location>
        <begin position="1"/>
        <end position="20"/>
    </location>
</feature>
<dbReference type="InterPro" id="IPR054293">
    <property type="entry name" value="DUF7029"/>
</dbReference>
<keyword evidence="1" id="KW-0732">Signal</keyword>
<evidence type="ECO:0000313" key="3">
    <source>
        <dbReference type="EMBL" id="KAG5992114.1"/>
    </source>
</evidence>
<keyword evidence="4" id="KW-1185">Reference proteome</keyword>
<evidence type="ECO:0000256" key="1">
    <source>
        <dbReference type="SAM" id="SignalP"/>
    </source>
</evidence>
<evidence type="ECO:0000313" key="4">
    <source>
        <dbReference type="Proteomes" id="UP000748025"/>
    </source>
</evidence>
<name>A0A9P7N6P1_9HYPO</name>